<comment type="caution">
    <text evidence="2">The sequence shown here is derived from an EMBL/GenBank/DDBJ whole genome shotgun (WGS) entry which is preliminary data.</text>
</comment>
<reference evidence="3" key="1">
    <citation type="journal article" date="2019" name="Int. J. Syst. Evol. Microbiol.">
        <title>The Global Catalogue of Microorganisms (GCM) 10K type strain sequencing project: providing services to taxonomists for standard genome sequencing and annotation.</title>
        <authorList>
            <consortium name="The Broad Institute Genomics Platform"/>
            <consortium name="The Broad Institute Genome Sequencing Center for Infectious Disease"/>
            <person name="Wu L."/>
            <person name="Ma J."/>
        </authorList>
    </citation>
    <scope>NUCLEOTIDE SEQUENCE [LARGE SCALE GENOMIC DNA]</scope>
    <source>
        <strain evidence="3">JCM 16014</strain>
    </source>
</reference>
<dbReference type="EMBL" id="BAAAQN010000001">
    <property type="protein sequence ID" value="GAA2012022.1"/>
    <property type="molecule type" value="Genomic_DNA"/>
</dbReference>
<dbReference type="InterPro" id="IPR000250">
    <property type="entry name" value="Peptidase_G1"/>
</dbReference>
<dbReference type="PANTHER" id="PTHR37536:SF1">
    <property type="entry name" value="ASPERGILLOPEPSIN, PUTAITVE (AFU_ORTHOLOGUE AFUA_7G01200)"/>
    <property type="match status" value="1"/>
</dbReference>
<dbReference type="PANTHER" id="PTHR37536">
    <property type="entry name" value="PUTATIVE (AFU_ORTHOLOGUE AFUA_3G02970)-RELATED"/>
    <property type="match status" value="1"/>
</dbReference>
<evidence type="ECO:0000313" key="2">
    <source>
        <dbReference type="EMBL" id="GAA2012022.1"/>
    </source>
</evidence>
<protein>
    <recommendedName>
        <fullName evidence="4">Peptidase A4 family protein</fullName>
    </recommendedName>
</protein>
<keyword evidence="1" id="KW-0732">Signal</keyword>
<name>A0ABP5EYR1_9ACTN</name>
<dbReference type="CDD" id="cd13426">
    <property type="entry name" value="Peptidase_G1"/>
    <property type="match status" value="1"/>
</dbReference>
<sequence length="241" mass="24663">MRTSSTAGPRRRGPRLAEAVAAAALAVPAGAAPVSAGAAGAGRALGYAPVSGQLADSVWGGYVATGSGFRSIVGSWIEPTVSCTSSSNLFAPWVGIDGYGSSTVEQVGAEVSCASGSPRYRAWYEMYPANPVYLATATHPVHAGDSFTGTVTTAGNGSYTLTLKDNTQGWSYRTTKQLGAQNVSAEAIIESPSHSYPRFSSCSFSGITVNGRVLDSYNPIGLSSGGYRPTALSNGSFAMVP</sequence>
<accession>A0ABP5EYR1</accession>
<evidence type="ECO:0000313" key="3">
    <source>
        <dbReference type="Proteomes" id="UP001500751"/>
    </source>
</evidence>
<dbReference type="SUPFAM" id="SSF49899">
    <property type="entry name" value="Concanavalin A-like lectins/glucanases"/>
    <property type="match status" value="1"/>
</dbReference>
<dbReference type="RefSeq" id="WP_344663604.1">
    <property type="nucleotide sequence ID" value="NZ_BAAAQN010000001.1"/>
</dbReference>
<keyword evidence="3" id="KW-1185">Reference proteome</keyword>
<gene>
    <name evidence="2" type="ORF">GCM10009839_02880</name>
</gene>
<feature type="chain" id="PRO_5047358257" description="Peptidase A4 family protein" evidence="1">
    <location>
        <begin position="32"/>
        <end position="241"/>
    </location>
</feature>
<proteinExistence type="predicted"/>
<dbReference type="InterPro" id="IPR013320">
    <property type="entry name" value="ConA-like_dom_sf"/>
</dbReference>
<dbReference type="Pfam" id="PF01828">
    <property type="entry name" value="Peptidase_A4"/>
    <property type="match status" value="1"/>
</dbReference>
<dbReference type="Gene3D" id="2.60.120.700">
    <property type="entry name" value="Peptidase G1"/>
    <property type="match status" value="1"/>
</dbReference>
<evidence type="ECO:0000256" key="1">
    <source>
        <dbReference type="SAM" id="SignalP"/>
    </source>
</evidence>
<dbReference type="InterPro" id="IPR038656">
    <property type="entry name" value="Peptidase_G1_sf"/>
</dbReference>
<feature type="signal peptide" evidence="1">
    <location>
        <begin position="1"/>
        <end position="31"/>
    </location>
</feature>
<evidence type="ECO:0008006" key="4">
    <source>
        <dbReference type="Google" id="ProtNLM"/>
    </source>
</evidence>
<organism evidence="2 3">
    <name type="scientific">Catenulispora yoronensis</name>
    <dbReference type="NCBI Taxonomy" id="450799"/>
    <lineage>
        <taxon>Bacteria</taxon>
        <taxon>Bacillati</taxon>
        <taxon>Actinomycetota</taxon>
        <taxon>Actinomycetes</taxon>
        <taxon>Catenulisporales</taxon>
        <taxon>Catenulisporaceae</taxon>
        <taxon>Catenulispora</taxon>
    </lineage>
</organism>
<dbReference type="Proteomes" id="UP001500751">
    <property type="component" value="Unassembled WGS sequence"/>
</dbReference>